<dbReference type="OrthoDB" id="5955292at2759"/>
<proteinExistence type="predicted"/>
<accession>A0A8T3CTT9</accession>
<protein>
    <submittedName>
        <fullName evidence="1">Uncharacterized protein</fullName>
    </submittedName>
</protein>
<dbReference type="EMBL" id="JAERUA010000019">
    <property type="protein sequence ID" value="KAI1886992.1"/>
    <property type="molecule type" value="Genomic_DNA"/>
</dbReference>
<keyword evidence="2" id="KW-1185">Reference proteome</keyword>
<comment type="caution">
    <text evidence="1">The sequence shown here is derived from an EMBL/GenBank/DDBJ whole genome shotgun (WGS) entry which is preliminary data.</text>
</comment>
<gene>
    <name evidence="1" type="ORF">AGOR_G00201460</name>
</gene>
<dbReference type="AlphaFoldDB" id="A0A8T3CTT9"/>
<dbReference type="Proteomes" id="UP000829720">
    <property type="component" value="Unassembled WGS sequence"/>
</dbReference>
<evidence type="ECO:0000313" key="1">
    <source>
        <dbReference type="EMBL" id="KAI1886992.1"/>
    </source>
</evidence>
<organism evidence="1 2">
    <name type="scientific">Albula goreensis</name>
    <dbReference type="NCBI Taxonomy" id="1534307"/>
    <lineage>
        <taxon>Eukaryota</taxon>
        <taxon>Metazoa</taxon>
        <taxon>Chordata</taxon>
        <taxon>Craniata</taxon>
        <taxon>Vertebrata</taxon>
        <taxon>Euteleostomi</taxon>
        <taxon>Actinopterygii</taxon>
        <taxon>Neopterygii</taxon>
        <taxon>Teleostei</taxon>
        <taxon>Albuliformes</taxon>
        <taxon>Albulidae</taxon>
        <taxon>Albula</taxon>
    </lineage>
</organism>
<reference evidence="1" key="1">
    <citation type="submission" date="2021-01" db="EMBL/GenBank/DDBJ databases">
        <authorList>
            <person name="Zahm M."/>
            <person name="Roques C."/>
            <person name="Cabau C."/>
            <person name="Klopp C."/>
            <person name="Donnadieu C."/>
            <person name="Jouanno E."/>
            <person name="Lampietro C."/>
            <person name="Louis A."/>
            <person name="Herpin A."/>
            <person name="Echchiki A."/>
            <person name="Berthelot C."/>
            <person name="Parey E."/>
            <person name="Roest-Crollius H."/>
            <person name="Braasch I."/>
            <person name="Postlethwait J."/>
            <person name="Bobe J."/>
            <person name="Montfort J."/>
            <person name="Bouchez O."/>
            <person name="Begum T."/>
            <person name="Mejri S."/>
            <person name="Adams A."/>
            <person name="Chen W.-J."/>
            <person name="Guiguen Y."/>
        </authorList>
    </citation>
    <scope>NUCLEOTIDE SEQUENCE</scope>
    <source>
        <tissue evidence="1">Blood</tissue>
    </source>
</reference>
<evidence type="ECO:0000313" key="2">
    <source>
        <dbReference type="Proteomes" id="UP000829720"/>
    </source>
</evidence>
<sequence>MRRHEDLEDPGHFHNAKRLCNGFGNHGQVEYGAVAESPMETWENQQQGFQNVNAVMNHHDPNMVYAAQAGASPQMCPRCMAGESGHINHIMGF</sequence>
<name>A0A8T3CTT9_9TELE</name>